<dbReference type="InterPro" id="IPR016071">
    <property type="entry name" value="Staphylococal_nuclease_OB-fold"/>
</dbReference>
<feature type="chain" id="PRO_5045646218" description="TNase-like domain-containing protein" evidence="1">
    <location>
        <begin position="23"/>
        <end position="138"/>
    </location>
</feature>
<dbReference type="SMART" id="SM00318">
    <property type="entry name" value="SNc"/>
    <property type="match status" value="1"/>
</dbReference>
<proteinExistence type="predicted"/>
<comment type="caution">
    <text evidence="3">The sequence shown here is derived from an EMBL/GenBank/DDBJ whole genome shotgun (WGS) entry which is preliminary data.</text>
</comment>
<dbReference type="RefSeq" id="WP_269425279.1">
    <property type="nucleotide sequence ID" value="NZ_JAPWGY010000025.1"/>
</dbReference>
<evidence type="ECO:0000256" key="1">
    <source>
        <dbReference type="SAM" id="SignalP"/>
    </source>
</evidence>
<dbReference type="EMBL" id="JAPWGY010000025">
    <property type="protein sequence ID" value="MCZ4283159.1"/>
    <property type="molecule type" value="Genomic_DNA"/>
</dbReference>
<dbReference type="SUPFAM" id="SSF50199">
    <property type="entry name" value="Staphylococcal nuclease"/>
    <property type="match status" value="1"/>
</dbReference>
<gene>
    <name evidence="3" type="ORF">O4H49_20445</name>
</gene>
<name>A0ABT4LPV0_9PROT</name>
<protein>
    <recommendedName>
        <fullName evidence="2">TNase-like domain-containing protein</fullName>
    </recommendedName>
</protein>
<organism evidence="3 4">
    <name type="scientific">Kiloniella laminariae</name>
    <dbReference type="NCBI Taxonomy" id="454162"/>
    <lineage>
        <taxon>Bacteria</taxon>
        <taxon>Pseudomonadati</taxon>
        <taxon>Pseudomonadota</taxon>
        <taxon>Alphaproteobacteria</taxon>
        <taxon>Rhodospirillales</taxon>
        <taxon>Kiloniellaceae</taxon>
        <taxon>Kiloniella</taxon>
    </lineage>
</organism>
<dbReference type="Gene3D" id="2.40.50.90">
    <property type="match status" value="1"/>
</dbReference>
<keyword evidence="1" id="KW-0732">Signal</keyword>
<feature type="domain" description="TNase-like" evidence="2">
    <location>
        <begin position="23"/>
        <end position="111"/>
    </location>
</feature>
<dbReference type="Proteomes" id="UP001069802">
    <property type="component" value="Unassembled WGS sequence"/>
</dbReference>
<dbReference type="InterPro" id="IPR035437">
    <property type="entry name" value="SNase_OB-fold_sf"/>
</dbReference>
<dbReference type="PROSITE" id="PS50830">
    <property type="entry name" value="TNASE_3"/>
    <property type="match status" value="1"/>
</dbReference>
<accession>A0ABT4LPV0</accession>
<reference evidence="3" key="1">
    <citation type="submission" date="2022-12" db="EMBL/GenBank/DDBJ databases">
        <title>Bacterial isolates from different developmental stages of Nematostella vectensis.</title>
        <authorList>
            <person name="Fraune S."/>
        </authorList>
    </citation>
    <scope>NUCLEOTIDE SEQUENCE</scope>
    <source>
        <strain evidence="3">G21630-S1</strain>
    </source>
</reference>
<sequence>MLLAKLLLVSSIVLGLSNNAYGSGLEGVVTHVRDGDTIEVLSVPIRLEGLHVPELGSRAGDDAKTFVSQLLKGKSVSCSLAGPKSYDRHVGVCFLEGRDLAEIIISAGYGRDCPRFSKGRYRSFEIEAVQNWPLPKYC</sequence>
<evidence type="ECO:0000313" key="4">
    <source>
        <dbReference type="Proteomes" id="UP001069802"/>
    </source>
</evidence>
<evidence type="ECO:0000313" key="3">
    <source>
        <dbReference type="EMBL" id="MCZ4283159.1"/>
    </source>
</evidence>
<feature type="signal peptide" evidence="1">
    <location>
        <begin position="1"/>
        <end position="22"/>
    </location>
</feature>
<evidence type="ECO:0000259" key="2">
    <source>
        <dbReference type="PROSITE" id="PS50830"/>
    </source>
</evidence>
<keyword evidence="4" id="KW-1185">Reference proteome</keyword>